<proteinExistence type="predicted"/>
<protein>
    <submittedName>
        <fullName evidence="1">Uncharacterized protein</fullName>
    </submittedName>
</protein>
<gene>
    <name evidence="1" type="ORF">CSSPJE1EN1_LOCUS20537</name>
</gene>
<accession>A0ABP0X7I7</accession>
<reference evidence="1" key="1">
    <citation type="submission" date="2024-02" db="EMBL/GenBank/DDBJ databases">
        <authorList>
            <consortium name="ELIXIR-Norway"/>
            <consortium name="Elixir Norway"/>
        </authorList>
    </citation>
    <scope>NUCLEOTIDE SEQUENCE</scope>
</reference>
<evidence type="ECO:0000313" key="1">
    <source>
        <dbReference type="EMBL" id="CAK9275059.1"/>
    </source>
</evidence>
<organism evidence="1 2">
    <name type="scientific">Sphagnum jensenii</name>
    <dbReference type="NCBI Taxonomy" id="128206"/>
    <lineage>
        <taxon>Eukaryota</taxon>
        <taxon>Viridiplantae</taxon>
        <taxon>Streptophyta</taxon>
        <taxon>Embryophyta</taxon>
        <taxon>Bryophyta</taxon>
        <taxon>Sphagnophytina</taxon>
        <taxon>Sphagnopsida</taxon>
        <taxon>Sphagnales</taxon>
        <taxon>Sphagnaceae</taxon>
        <taxon>Sphagnum</taxon>
    </lineage>
</organism>
<evidence type="ECO:0000313" key="2">
    <source>
        <dbReference type="Proteomes" id="UP001497444"/>
    </source>
</evidence>
<name>A0ABP0X7I7_9BRYO</name>
<dbReference type="Proteomes" id="UP001497444">
    <property type="component" value="Chromosome 6"/>
</dbReference>
<sequence>MASKSWQSERTQISVMDMKQACNNMTIRRQQQFSSENRFQKQQLQQSRIVLGRSVSFAGGNARFCREPLVPMLKRQSSVVARRVADTGGEFLRSCFGPGRSEQISSPDSLSSKLMVSAAEKHSSGRWEEFADQKPAVVHHHLAWFPRSRSTTSFMRSTRLAGSGNWKNLMAHGVVVEDLRLPKASNSAAAVQAKDRIARQGGHWQRQPEADDQSYKPPAPWKLLLRKLRAQAKRSVHPVPTREQWMNYDLQSYRKNFDNGAADSQAGATRSQQYAPVSAAASREKAVHAALLAKFHSARLADTNRATAPETLLRTGSTHIPVGRSAALELSNPKTPPAITIWQRSAIDAAPALKLEIR</sequence>
<keyword evidence="2" id="KW-1185">Reference proteome</keyword>
<dbReference type="EMBL" id="OZ020101">
    <property type="protein sequence ID" value="CAK9275059.1"/>
    <property type="molecule type" value="Genomic_DNA"/>
</dbReference>